<name>A0AAW1NMM2_9CHLO</name>
<evidence type="ECO:0000256" key="2">
    <source>
        <dbReference type="SAM" id="Phobius"/>
    </source>
</evidence>
<reference evidence="3 4" key="1">
    <citation type="journal article" date="2024" name="Nat. Commun.">
        <title>Phylogenomics reveals the evolutionary origins of lichenization in chlorophyte algae.</title>
        <authorList>
            <person name="Puginier C."/>
            <person name="Libourel C."/>
            <person name="Otte J."/>
            <person name="Skaloud P."/>
            <person name="Haon M."/>
            <person name="Grisel S."/>
            <person name="Petersen M."/>
            <person name="Berrin J.G."/>
            <person name="Delaux P.M."/>
            <person name="Dal Grande F."/>
            <person name="Keller J."/>
        </authorList>
    </citation>
    <scope>NUCLEOTIDE SEQUENCE [LARGE SCALE GENOMIC DNA]</scope>
    <source>
        <strain evidence="3 4">SAG 2036</strain>
    </source>
</reference>
<keyword evidence="2" id="KW-1133">Transmembrane helix</keyword>
<feature type="transmembrane region" description="Helical" evidence="2">
    <location>
        <begin position="28"/>
        <end position="48"/>
    </location>
</feature>
<comment type="caution">
    <text evidence="3">The sequence shown here is derived from an EMBL/GenBank/DDBJ whole genome shotgun (WGS) entry which is preliminary data.</text>
</comment>
<evidence type="ECO:0000313" key="4">
    <source>
        <dbReference type="Proteomes" id="UP001465755"/>
    </source>
</evidence>
<keyword evidence="2" id="KW-0812">Transmembrane</keyword>
<dbReference type="Proteomes" id="UP001465755">
    <property type="component" value="Unassembled WGS sequence"/>
</dbReference>
<evidence type="ECO:0000313" key="3">
    <source>
        <dbReference type="EMBL" id="KAK9787241.1"/>
    </source>
</evidence>
<keyword evidence="4" id="KW-1185">Reference proteome</keyword>
<dbReference type="AlphaFoldDB" id="A0AAW1NMM2"/>
<accession>A0AAW1NMM2</accession>
<protein>
    <submittedName>
        <fullName evidence="3">Uncharacterized protein</fullName>
    </submittedName>
</protein>
<dbReference type="EMBL" id="JALJOQ010000253">
    <property type="protein sequence ID" value="KAK9787241.1"/>
    <property type="molecule type" value="Genomic_DNA"/>
</dbReference>
<gene>
    <name evidence="3" type="ORF">WJX73_004466</name>
</gene>
<organism evidence="3 4">
    <name type="scientific">Symbiochloris irregularis</name>
    <dbReference type="NCBI Taxonomy" id="706552"/>
    <lineage>
        <taxon>Eukaryota</taxon>
        <taxon>Viridiplantae</taxon>
        <taxon>Chlorophyta</taxon>
        <taxon>core chlorophytes</taxon>
        <taxon>Trebouxiophyceae</taxon>
        <taxon>Trebouxiales</taxon>
        <taxon>Trebouxiaceae</taxon>
        <taxon>Symbiochloris</taxon>
    </lineage>
</organism>
<feature type="region of interest" description="Disordered" evidence="1">
    <location>
        <begin position="54"/>
        <end position="82"/>
    </location>
</feature>
<evidence type="ECO:0000256" key="1">
    <source>
        <dbReference type="SAM" id="MobiDB-lite"/>
    </source>
</evidence>
<proteinExistence type="predicted"/>
<sequence>MQVLTISSNIVHSQQQAVRRHLGPLWDFMPLVLTIAAIAACLTLIILLSARKRCPRQPGSEPASAASTPLASANLKKSLLPV</sequence>
<keyword evidence="2" id="KW-0472">Membrane</keyword>
<feature type="compositionally biased region" description="Low complexity" evidence="1">
    <location>
        <begin position="60"/>
        <end position="73"/>
    </location>
</feature>